<dbReference type="EMBL" id="CAJVCH010122571">
    <property type="protein sequence ID" value="CAG7725479.1"/>
    <property type="molecule type" value="Genomic_DNA"/>
</dbReference>
<dbReference type="AlphaFoldDB" id="A0A8J2NYP9"/>
<gene>
    <name evidence="2" type="ORF">AFUS01_LOCUS14434</name>
</gene>
<dbReference type="InterPro" id="IPR004045">
    <property type="entry name" value="Glutathione_S-Trfase_N"/>
</dbReference>
<feature type="domain" description="GST N-terminal" evidence="1">
    <location>
        <begin position="4"/>
        <end position="48"/>
    </location>
</feature>
<organism evidence="2 3">
    <name type="scientific">Allacma fusca</name>
    <dbReference type="NCBI Taxonomy" id="39272"/>
    <lineage>
        <taxon>Eukaryota</taxon>
        <taxon>Metazoa</taxon>
        <taxon>Ecdysozoa</taxon>
        <taxon>Arthropoda</taxon>
        <taxon>Hexapoda</taxon>
        <taxon>Collembola</taxon>
        <taxon>Symphypleona</taxon>
        <taxon>Sminthuridae</taxon>
        <taxon>Allacma</taxon>
    </lineage>
</organism>
<accession>A0A8J2NYP9</accession>
<evidence type="ECO:0000313" key="3">
    <source>
        <dbReference type="Proteomes" id="UP000708208"/>
    </source>
</evidence>
<name>A0A8J2NYP9_9HEXA</name>
<feature type="non-terminal residue" evidence="2">
    <location>
        <position position="1"/>
    </location>
</feature>
<evidence type="ECO:0000259" key="1">
    <source>
        <dbReference type="PROSITE" id="PS50404"/>
    </source>
</evidence>
<dbReference type="Proteomes" id="UP000708208">
    <property type="component" value="Unassembled WGS sequence"/>
</dbReference>
<dbReference type="OrthoDB" id="414243at2759"/>
<protein>
    <recommendedName>
        <fullName evidence="1">GST N-terminal domain-containing protein</fullName>
    </recommendedName>
</protein>
<dbReference type="PROSITE" id="PS50404">
    <property type="entry name" value="GST_NTER"/>
    <property type="match status" value="1"/>
</dbReference>
<evidence type="ECO:0000313" key="2">
    <source>
        <dbReference type="EMBL" id="CAG7725479.1"/>
    </source>
</evidence>
<keyword evidence="3" id="KW-1185">Reference proteome</keyword>
<sequence>MMEKQLFMELPAGSALAESIRWVFKLADVEFEDERIELEDWPSVKKSG</sequence>
<proteinExistence type="predicted"/>
<reference evidence="2" key="1">
    <citation type="submission" date="2021-06" db="EMBL/GenBank/DDBJ databases">
        <authorList>
            <person name="Hodson N. C."/>
            <person name="Mongue J. A."/>
            <person name="Jaron S. K."/>
        </authorList>
    </citation>
    <scope>NUCLEOTIDE SEQUENCE</scope>
</reference>
<comment type="caution">
    <text evidence="2">The sequence shown here is derived from an EMBL/GenBank/DDBJ whole genome shotgun (WGS) entry which is preliminary data.</text>
</comment>